<organism evidence="1">
    <name type="scientific">Oryza sativa subsp. japonica</name>
    <name type="common">Rice</name>
    <dbReference type="NCBI Taxonomy" id="39947"/>
    <lineage>
        <taxon>Eukaryota</taxon>
        <taxon>Viridiplantae</taxon>
        <taxon>Streptophyta</taxon>
        <taxon>Embryophyta</taxon>
        <taxon>Tracheophyta</taxon>
        <taxon>Spermatophyta</taxon>
        <taxon>Magnoliopsida</taxon>
        <taxon>Liliopsida</taxon>
        <taxon>Poales</taxon>
        <taxon>Poaceae</taxon>
        <taxon>BOP clade</taxon>
        <taxon>Oryzoideae</taxon>
        <taxon>Oryzeae</taxon>
        <taxon>Oryzinae</taxon>
        <taxon>Oryza</taxon>
        <taxon>Oryza sativa</taxon>
    </lineage>
</organism>
<dbReference type="Proteomes" id="UP000007752">
    <property type="component" value="Chromosome 6"/>
</dbReference>
<gene>
    <name evidence="1" type="ORF">OsJ_22541</name>
</gene>
<dbReference type="AlphaFoldDB" id="A3BF51"/>
<protein>
    <submittedName>
        <fullName evidence="1">Uncharacterized protein</fullName>
    </submittedName>
</protein>
<accession>A3BF51</accession>
<reference evidence="1" key="2">
    <citation type="submission" date="2008-12" db="EMBL/GenBank/DDBJ databases">
        <title>Improved gene annotation of the rice (Oryza sativa) genomes.</title>
        <authorList>
            <person name="Wang J."/>
            <person name="Li R."/>
            <person name="Fan W."/>
            <person name="Huang Q."/>
            <person name="Zhang J."/>
            <person name="Zhou Y."/>
            <person name="Hu Y."/>
            <person name="Zi S."/>
            <person name="Li J."/>
            <person name="Ni P."/>
            <person name="Zheng H."/>
            <person name="Zhang Y."/>
            <person name="Zhao M."/>
            <person name="Hao Q."/>
            <person name="McDermott J."/>
            <person name="Samudrala R."/>
            <person name="Kristiansen K."/>
            <person name="Wong G.K.-S."/>
        </authorList>
    </citation>
    <scope>NUCLEOTIDE SEQUENCE</scope>
</reference>
<name>A3BF51_ORYSJ</name>
<dbReference type="EMBL" id="CM000143">
    <property type="protein sequence ID" value="EAZ38190.1"/>
    <property type="molecule type" value="Genomic_DNA"/>
</dbReference>
<proteinExistence type="predicted"/>
<sequence>MEPDASPTSTTSCSKQSKLPLALLTLECNSNKCFLFDPSTKQTRGATDMAAFFLDAATLAFENRGWLLMVQNYRHSPRREKTLRTVFLSTPATAGGWTCRCSAPSPVASSSSTSTPMGSHWWWPASRRPPIIPPSCPGDVYWTTYKNTNTSPPQQVRPRAGARAAFTFIVDAALRGKQVVCADYRGRISVFDMTETAWRTPVPSPGWNWQEDHFLVTASGEGGGEEEEEEEVILVSCRRHDDQFCEFKFFKLDIAMAPSPLDAGDLDGFSWFLCRGRSSRLREEKGGRKVYTFCPDRLWGESRTIDLGNGKKRKMAPFNPRGLIEKSITNVYAHNLVDGVVEELLPASIVTEARHWVHSAVFSEPFA</sequence>
<reference evidence="1" key="1">
    <citation type="journal article" date="2005" name="PLoS Biol.">
        <title>The genomes of Oryza sativa: a history of duplications.</title>
        <authorList>
            <person name="Yu J."/>
            <person name="Wang J."/>
            <person name="Lin W."/>
            <person name="Li S."/>
            <person name="Li H."/>
            <person name="Zhou J."/>
            <person name="Ni P."/>
            <person name="Dong W."/>
            <person name="Hu S."/>
            <person name="Zeng C."/>
            <person name="Zhang J."/>
            <person name="Zhang Y."/>
            <person name="Li R."/>
            <person name="Xu Z."/>
            <person name="Li S."/>
            <person name="Li X."/>
            <person name="Zheng H."/>
            <person name="Cong L."/>
            <person name="Lin L."/>
            <person name="Yin J."/>
            <person name="Geng J."/>
            <person name="Li G."/>
            <person name="Shi J."/>
            <person name="Liu J."/>
            <person name="Lv H."/>
            <person name="Li J."/>
            <person name="Wang J."/>
            <person name="Deng Y."/>
            <person name="Ran L."/>
            <person name="Shi X."/>
            <person name="Wang X."/>
            <person name="Wu Q."/>
            <person name="Li C."/>
            <person name="Ren X."/>
            <person name="Wang J."/>
            <person name="Wang X."/>
            <person name="Li D."/>
            <person name="Liu D."/>
            <person name="Zhang X."/>
            <person name="Ji Z."/>
            <person name="Zhao W."/>
            <person name="Sun Y."/>
            <person name="Zhang Z."/>
            <person name="Bao J."/>
            <person name="Han Y."/>
            <person name="Dong L."/>
            <person name="Ji J."/>
            <person name="Chen P."/>
            <person name="Wu S."/>
            <person name="Liu J."/>
            <person name="Xiao Y."/>
            <person name="Bu D."/>
            <person name="Tan J."/>
            <person name="Yang L."/>
            <person name="Ye C."/>
            <person name="Zhang J."/>
            <person name="Xu J."/>
            <person name="Zhou Y."/>
            <person name="Yu Y."/>
            <person name="Zhang B."/>
            <person name="Zhuang S."/>
            <person name="Wei H."/>
            <person name="Liu B."/>
            <person name="Lei M."/>
            <person name="Yu H."/>
            <person name="Li Y."/>
            <person name="Xu H."/>
            <person name="Wei S."/>
            <person name="He X."/>
            <person name="Fang L."/>
            <person name="Zhang Z."/>
            <person name="Zhang Y."/>
            <person name="Huang X."/>
            <person name="Su Z."/>
            <person name="Tong W."/>
            <person name="Li J."/>
            <person name="Tong Z."/>
            <person name="Li S."/>
            <person name="Ye J."/>
            <person name="Wang L."/>
            <person name="Fang L."/>
            <person name="Lei T."/>
            <person name="Chen C."/>
            <person name="Chen H."/>
            <person name="Xu Z."/>
            <person name="Li H."/>
            <person name="Huang H."/>
            <person name="Zhang F."/>
            <person name="Xu H."/>
            <person name="Li N."/>
            <person name="Zhao C."/>
            <person name="Li S."/>
            <person name="Dong L."/>
            <person name="Huang Y."/>
            <person name="Li L."/>
            <person name="Xi Y."/>
            <person name="Qi Q."/>
            <person name="Li W."/>
            <person name="Zhang B."/>
            <person name="Hu W."/>
            <person name="Zhang Y."/>
            <person name="Tian X."/>
            <person name="Jiao Y."/>
            <person name="Liang X."/>
            <person name="Jin J."/>
            <person name="Gao L."/>
            <person name="Zheng W."/>
            <person name="Hao B."/>
            <person name="Liu S."/>
            <person name="Wang W."/>
            <person name="Yuan L."/>
            <person name="Cao M."/>
            <person name="McDermott J."/>
            <person name="Samudrala R."/>
            <person name="Wang J."/>
            <person name="Wong G.K."/>
            <person name="Yang H."/>
        </authorList>
    </citation>
    <scope>NUCLEOTIDE SEQUENCE [LARGE SCALE GENOMIC DNA]</scope>
</reference>
<evidence type="ECO:0000313" key="1">
    <source>
        <dbReference type="EMBL" id="EAZ38190.1"/>
    </source>
</evidence>